<dbReference type="EMBL" id="JAAIYO010000007">
    <property type="protein sequence ID" value="MBE4751100.1"/>
    <property type="molecule type" value="Genomic_DNA"/>
</dbReference>
<comment type="caution">
    <text evidence="2">The sequence shown here is derived from an EMBL/GenBank/DDBJ whole genome shotgun (WGS) entry which is preliminary data.</text>
</comment>
<feature type="compositionally biased region" description="Polar residues" evidence="1">
    <location>
        <begin position="42"/>
        <end position="66"/>
    </location>
</feature>
<organism evidence="2 3">
    <name type="scientific">Corallococcus soli</name>
    <dbReference type="NCBI Taxonomy" id="2710757"/>
    <lineage>
        <taxon>Bacteria</taxon>
        <taxon>Pseudomonadati</taxon>
        <taxon>Myxococcota</taxon>
        <taxon>Myxococcia</taxon>
        <taxon>Myxococcales</taxon>
        <taxon>Cystobacterineae</taxon>
        <taxon>Myxococcaceae</taxon>
        <taxon>Corallococcus</taxon>
    </lineage>
</organism>
<evidence type="ECO:0000313" key="2">
    <source>
        <dbReference type="EMBL" id="MBE4751100.1"/>
    </source>
</evidence>
<gene>
    <name evidence="2" type="ORF">G4177_23270</name>
</gene>
<evidence type="ECO:0000256" key="1">
    <source>
        <dbReference type="SAM" id="MobiDB-lite"/>
    </source>
</evidence>
<accession>A0ABR9PT42</accession>
<protein>
    <recommendedName>
        <fullName evidence="4">DUF4168 domain-containing protein</fullName>
    </recommendedName>
</protein>
<sequence>MGSNTISRTAPSIPSARTTGTTQANPAASNKEMRDLAGFATQLKTASQPAAQQKSSGTQDAKATGSQVLSKISDEFLGQMDLSTTASDRAIANAQKKVDAFVAANPNATEAQVTEEARKALGNTSTSEYIFKSIISKSMNDIMAKVQEQIDDAK</sequence>
<keyword evidence="3" id="KW-1185">Reference proteome</keyword>
<dbReference type="Proteomes" id="UP001516472">
    <property type="component" value="Unassembled WGS sequence"/>
</dbReference>
<feature type="compositionally biased region" description="Polar residues" evidence="1">
    <location>
        <begin position="1"/>
        <end position="28"/>
    </location>
</feature>
<evidence type="ECO:0008006" key="4">
    <source>
        <dbReference type="Google" id="ProtNLM"/>
    </source>
</evidence>
<proteinExistence type="predicted"/>
<dbReference type="RefSeq" id="WP_193428313.1">
    <property type="nucleotide sequence ID" value="NZ_CBCSIP010000491.1"/>
</dbReference>
<name>A0ABR9PT42_9BACT</name>
<reference evidence="2 3" key="1">
    <citation type="submission" date="2020-02" db="EMBL/GenBank/DDBJ databases">
        <authorList>
            <person name="Babadi Z.K."/>
            <person name="Risdian C."/>
            <person name="Ebrahimipour G.H."/>
            <person name="Wink J."/>
        </authorList>
    </citation>
    <scope>NUCLEOTIDE SEQUENCE [LARGE SCALE GENOMIC DNA]</scope>
    <source>
        <strain evidence="2 3">ZKHCc1 1396</strain>
    </source>
</reference>
<feature type="region of interest" description="Disordered" evidence="1">
    <location>
        <begin position="1"/>
        <end position="66"/>
    </location>
</feature>
<evidence type="ECO:0000313" key="3">
    <source>
        <dbReference type="Proteomes" id="UP001516472"/>
    </source>
</evidence>